<keyword evidence="4" id="KW-1185">Reference proteome</keyword>
<evidence type="ECO:0000313" key="3">
    <source>
        <dbReference type="EMBL" id="MBY5958864.1"/>
    </source>
</evidence>
<proteinExistence type="predicted"/>
<dbReference type="AlphaFoldDB" id="A0A953HPH9"/>
<gene>
    <name evidence="3" type="ORF">KUV50_12000</name>
</gene>
<feature type="domain" description="LPS-assembly protein LptD central" evidence="2">
    <location>
        <begin position="264"/>
        <end position="757"/>
    </location>
</feature>
<dbReference type="InterPro" id="IPR050218">
    <property type="entry name" value="LptD"/>
</dbReference>
<evidence type="ECO:0000256" key="1">
    <source>
        <dbReference type="SAM" id="MobiDB-lite"/>
    </source>
</evidence>
<dbReference type="PANTHER" id="PTHR30189:SF1">
    <property type="entry name" value="LPS-ASSEMBLY PROTEIN LPTD"/>
    <property type="match status" value="1"/>
</dbReference>
<evidence type="ECO:0000313" key="4">
    <source>
        <dbReference type="Proteomes" id="UP000753961"/>
    </source>
</evidence>
<organism evidence="3 4">
    <name type="scientific">Membranihabitans marinus</name>
    <dbReference type="NCBI Taxonomy" id="1227546"/>
    <lineage>
        <taxon>Bacteria</taxon>
        <taxon>Pseudomonadati</taxon>
        <taxon>Bacteroidota</taxon>
        <taxon>Saprospiria</taxon>
        <taxon>Saprospirales</taxon>
        <taxon>Saprospiraceae</taxon>
        <taxon>Membranihabitans</taxon>
    </lineage>
</organism>
<dbReference type="PANTHER" id="PTHR30189">
    <property type="entry name" value="LPS-ASSEMBLY PROTEIN"/>
    <property type="match status" value="1"/>
</dbReference>
<name>A0A953HPH9_9BACT</name>
<accession>A0A953HPH9</accession>
<dbReference type="RefSeq" id="WP_222580399.1">
    <property type="nucleotide sequence ID" value="NZ_JAHVHU010000010.1"/>
</dbReference>
<evidence type="ECO:0000259" key="2">
    <source>
        <dbReference type="Pfam" id="PF19838"/>
    </source>
</evidence>
<dbReference type="GO" id="GO:1990351">
    <property type="term" value="C:transporter complex"/>
    <property type="evidence" value="ECO:0007669"/>
    <property type="project" value="TreeGrafter"/>
</dbReference>
<feature type="compositionally biased region" description="Basic and acidic residues" evidence="1">
    <location>
        <begin position="150"/>
        <end position="159"/>
    </location>
</feature>
<dbReference type="Pfam" id="PF19838">
    <property type="entry name" value="LptD_2"/>
    <property type="match status" value="1"/>
</dbReference>
<dbReference type="EMBL" id="JAHVHU010000010">
    <property type="protein sequence ID" value="MBY5958864.1"/>
    <property type="molecule type" value="Genomic_DNA"/>
</dbReference>
<dbReference type="Proteomes" id="UP000753961">
    <property type="component" value="Unassembled WGS sequence"/>
</dbReference>
<sequence length="937" mass="107114">MERVFAQDPLLDNASDSVSLANDSLKSSENLDDIILSPDAFSSSAKYGADHKTYFDPQKNLVYLYGNAFVEYEQFSIRNADYIEVDLKKNIATARLLPDSMKFLIGNTVYDTVATIVEDTTTIPEEDVLPFEDELIDGVQIDPITGEPIEPGRENREAPPVDGGGGLPGHKPGTPLFSDGTNEFDANEMRYNFKTGKGKVYNAVTFQSNLYIHGTETKFIESQDPKDTIQTIYNKNAIFTTCNAPVPHFGIWSNKQKIVPNKEVIVGPSNLQIMGIPTPLVLPFGFYPIVSTAKEGLIVPSYEYSQQWGFGLRGIGWYQPISEHMNLTARGDIYFNGSWLVDVQSNYRKRYKFNGGFSVSFSNRIQELASSLEKQKNRSFALRWNHSQDRSAHPYQNFSASVNFTTSGFDKLNYNQANQVLNNNTSSQISYRREFPGTPFSMTSNISHSQNSNNRSVSFTLPSFDLRMRSLQPFKKKKSVGDEQWYEKILLTYSGSFDNKIQTTDTTIFQPELWKSQKYGAQHQVGLNASYRLLKYISVTPSVNLNERWYFDKVKRNFVSDPVIEYDTVRTVDNQLIITRDTVSYGMVEKDTTNGFFPVHDIGASLNFQTALYYTKLSSKGWFRGFRHVAKPSVSLSFKPDYANSPWNYTDTLNRIDRGPDYIERYSFFEEGIYGAPSTSQGNFNVSYSLRNVLEAKLWNRPDSTAKKISLFKTFDFSGNYNPKADSLNFSMINFNANTTLFKGISYFRFSTQLDPYAVDERNRRIDKFYYKTGAGLFRFNGLRASLSTNMTVGKIREFLQKPEPDASSDDKQSKIARSEGLFDNFRVSHEIRFVWDPSRDKDVFQLSTNNIRMSGNVDLTEHWGVRVGNFGYDFQRKQLTYPDFGFTRDLHCWQLSFSWQPTRGTFLFNIRVKNAPLDFIDLPYNRGIQDSGYSPF</sequence>
<comment type="caution">
    <text evidence="3">The sequence shown here is derived from an EMBL/GenBank/DDBJ whole genome shotgun (WGS) entry which is preliminary data.</text>
</comment>
<reference evidence="3" key="1">
    <citation type="submission" date="2021-06" db="EMBL/GenBank/DDBJ databases">
        <title>44 bacteria genomes isolated from Dapeng, Shenzhen.</title>
        <authorList>
            <person name="Zheng W."/>
            <person name="Yu S."/>
            <person name="Huang Y."/>
        </authorList>
    </citation>
    <scope>NUCLEOTIDE SEQUENCE</scope>
    <source>
        <strain evidence="3">DP5N28-2</strain>
    </source>
</reference>
<feature type="region of interest" description="Disordered" evidence="1">
    <location>
        <begin position="145"/>
        <end position="180"/>
    </location>
</feature>
<dbReference type="GO" id="GO:0009279">
    <property type="term" value="C:cell outer membrane"/>
    <property type="evidence" value="ECO:0007669"/>
    <property type="project" value="TreeGrafter"/>
</dbReference>
<dbReference type="InterPro" id="IPR045659">
    <property type="entry name" value="LptD_2"/>
</dbReference>
<protein>
    <recommendedName>
        <fullName evidence="2">LPS-assembly protein LptD central domain-containing protein</fullName>
    </recommendedName>
</protein>